<evidence type="ECO:0000256" key="1">
    <source>
        <dbReference type="SAM" id="Phobius"/>
    </source>
</evidence>
<evidence type="ECO:0000313" key="2">
    <source>
        <dbReference type="EMBL" id="KOO34904.1"/>
    </source>
</evidence>
<keyword evidence="3" id="KW-1185">Reference proteome</keyword>
<dbReference type="Proteomes" id="UP000037460">
    <property type="component" value="Unassembled WGS sequence"/>
</dbReference>
<keyword evidence="1" id="KW-0472">Membrane</keyword>
<gene>
    <name evidence="2" type="ORF">Ctob_016439</name>
</gene>
<organism evidence="2 3">
    <name type="scientific">Chrysochromulina tobinii</name>
    <dbReference type="NCBI Taxonomy" id="1460289"/>
    <lineage>
        <taxon>Eukaryota</taxon>
        <taxon>Haptista</taxon>
        <taxon>Haptophyta</taxon>
        <taxon>Prymnesiophyceae</taxon>
        <taxon>Prymnesiales</taxon>
        <taxon>Chrysochromulinaceae</taxon>
        <taxon>Chrysochromulina</taxon>
    </lineage>
</organism>
<protein>
    <submittedName>
        <fullName evidence="2">Uncharacterized protein</fullName>
    </submittedName>
</protein>
<keyword evidence="1" id="KW-1133">Transmembrane helix</keyword>
<feature type="transmembrane region" description="Helical" evidence="1">
    <location>
        <begin position="264"/>
        <end position="285"/>
    </location>
</feature>
<accession>A0A0M0K7W6</accession>
<evidence type="ECO:0000313" key="3">
    <source>
        <dbReference type="Proteomes" id="UP000037460"/>
    </source>
</evidence>
<sequence length="376" mass="41934">MKAQEALVRLEHSEQATSYANAAYRFANELIFSEFAHVAELRTSKASVSSLLGQLSVPFTFIDYFLKGVTRFLVDYHLLEDAFSFEDGDKIVKISHAAYGMESSTVADPASSRPVQNTPLAVRRQELGNLPLTLATSITGFDVLMRIHRDLYHLSEASAGRAHLTMDARQQARLGFDTALAPMVPASGEVVDEDGTPDLQWICWIGEPEASRSRMIVDNLLGRGAEHLDASESSVDNADFRIALLSGWQRLEAAIERNFRMEQFVVIHLHWAPVVAFYFIIVMSAHPRSKAATHIYELTLLALLGIPSITGEFEFKRPPRAPTDVHNYMNRVPPFQRRERRFGSNIKGKRTEAKASMHAAAMSKVIEECIAAISSE</sequence>
<keyword evidence="1" id="KW-0812">Transmembrane</keyword>
<reference evidence="3" key="1">
    <citation type="journal article" date="2015" name="PLoS Genet.">
        <title>Genome Sequence and Transcriptome Analyses of Chrysochromulina tobin: Metabolic Tools for Enhanced Algal Fitness in the Prominent Order Prymnesiales (Haptophyceae).</title>
        <authorList>
            <person name="Hovde B.T."/>
            <person name="Deodato C.R."/>
            <person name="Hunsperger H.M."/>
            <person name="Ryken S.A."/>
            <person name="Yost W."/>
            <person name="Jha R.K."/>
            <person name="Patterson J."/>
            <person name="Monnat R.J. Jr."/>
            <person name="Barlow S.B."/>
            <person name="Starkenburg S.R."/>
            <person name="Cattolico R.A."/>
        </authorList>
    </citation>
    <scope>NUCLEOTIDE SEQUENCE</scope>
    <source>
        <strain evidence="3">CCMP291</strain>
    </source>
</reference>
<dbReference type="EMBL" id="JWZX01001055">
    <property type="protein sequence ID" value="KOO34904.1"/>
    <property type="molecule type" value="Genomic_DNA"/>
</dbReference>
<comment type="caution">
    <text evidence="2">The sequence shown here is derived from an EMBL/GenBank/DDBJ whole genome shotgun (WGS) entry which is preliminary data.</text>
</comment>
<proteinExistence type="predicted"/>
<name>A0A0M0K7W6_9EUKA</name>
<dbReference type="AlphaFoldDB" id="A0A0M0K7W6"/>